<protein>
    <submittedName>
        <fullName evidence="10">(diamondback moth) hypothetical protein</fullName>
    </submittedName>
</protein>
<dbReference type="PROSITE" id="PS50157">
    <property type="entry name" value="ZINC_FINGER_C2H2_2"/>
    <property type="match status" value="2"/>
</dbReference>
<dbReference type="EMBL" id="CAJHNJ030000009">
    <property type="protein sequence ID" value="CAG9106374.1"/>
    <property type="molecule type" value="Genomic_DNA"/>
</dbReference>
<feature type="domain" description="C2H2-type" evidence="9">
    <location>
        <begin position="22"/>
        <end position="49"/>
    </location>
</feature>
<dbReference type="PANTHER" id="PTHR16515">
    <property type="entry name" value="PR DOMAIN ZINC FINGER PROTEIN"/>
    <property type="match status" value="1"/>
</dbReference>
<dbReference type="GO" id="GO:0010468">
    <property type="term" value="P:regulation of gene expression"/>
    <property type="evidence" value="ECO:0007669"/>
    <property type="project" value="TreeGrafter"/>
</dbReference>
<keyword evidence="6" id="KW-0238">DNA-binding</keyword>
<reference evidence="10" key="1">
    <citation type="submission" date="2020-11" db="EMBL/GenBank/DDBJ databases">
        <authorList>
            <person name="Whiteford S."/>
        </authorList>
    </citation>
    <scope>NUCLEOTIDE SEQUENCE</scope>
</reference>
<dbReference type="GO" id="GO:0030674">
    <property type="term" value="F:protein-macromolecule adaptor activity"/>
    <property type="evidence" value="ECO:0007669"/>
    <property type="project" value="UniProtKB-ARBA"/>
</dbReference>
<evidence type="ECO:0000313" key="10">
    <source>
        <dbReference type="EMBL" id="CAG9106374.1"/>
    </source>
</evidence>
<evidence type="ECO:0000256" key="4">
    <source>
        <dbReference type="ARBA" id="ARBA00022771"/>
    </source>
</evidence>
<dbReference type="Proteomes" id="UP000653454">
    <property type="component" value="Unassembled WGS sequence"/>
</dbReference>
<keyword evidence="7" id="KW-0539">Nucleus</keyword>
<evidence type="ECO:0000256" key="2">
    <source>
        <dbReference type="ARBA" id="ARBA00022723"/>
    </source>
</evidence>
<dbReference type="InterPro" id="IPR036236">
    <property type="entry name" value="Znf_C2H2_sf"/>
</dbReference>
<gene>
    <name evidence="10" type="ORF">PLXY2_LOCUS3597</name>
</gene>
<comment type="caution">
    <text evidence="10">The sequence shown here is derived from an EMBL/GenBank/DDBJ whole genome shotgun (WGS) entry which is preliminary data.</text>
</comment>
<keyword evidence="11" id="KW-1185">Reference proteome</keyword>
<keyword evidence="3" id="KW-0677">Repeat</keyword>
<evidence type="ECO:0000313" key="11">
    <source>
        <dbReference type="Proteomes" id="UP000653454"/>
    </source>
</evidence>
<dbReference type="GO" id="GO:0003677">
    <property type="term" value="F:DNA binding"/>
    <property type="evidence" value="ECO:0007669"/>
    <property type="project" value="UniProtKB-KW"/>
</dbReference>
<dbReference type="InterPro" id="IPR013087">
    <property type="entry name" value="Znf_C2H2_type"/>
</dbReference>
<sequence>MTILQLEHFNKFGDDIINNGSVTSRVCEKTYPRLKTLKDHMRIHTNDRRYRCHICGQAFIQNCSLKAHLKSQHPEYG</sequence>
<dbReference type="SUPFAM" id="SSF57667">
    <property type="entry name" value="beta-beta-alpha zinc fingers"/>
    <property type="match status" value="1"/>
</dbReference>
<dbReference type="PANTHER" id="PTHR16515:SF49">
    <property type="entry name" value="GASTRULA ZINC FINGER PROTEIN XLCGF49.1-LIKE-RELATED"/>
    <property type="match status" value="1"/>
</dbReference>
<dbReference type="Gene3D" id="3.30.160.60">
    <property type="entry name" value="Classic Zinc Finger"/>
    <property type="match status" value="2"/>
</dbReference>
<feature type="domain" description="C2H2-type" evidence="9">
    <location>
        <begin position="50"/>
        <end position="73"/>
    </location>
</feature>
<evidence type="ECO:0000256" key="7">
    <source>
        <dbReference type="ARBA" id="ARBA00023242"/>
    </source>
</evidence>
<dbReference type="GO" id="GO:0008270">
    <property type="term" value="F:zinc ion binding"/>
    <property type="evidence" value="ECO:0007669"/>
    <property type="project" value="UniProtKB-KW"/>
</dbReference>
<evidence type="ECO:0000256" key="6">
    <source>
        <dbReference type="ARBA" id="ARBA00023125"/>
    </source>
</evidence>
<keyword evidence="2" id="KW-0479">Metal-binding</keyword>
<dbReference type="PROSITE" id="PS00028">
    <property type="entry name" value="ZINC_FINGER_C2H2_1"/>
    <property type="match status" value="1"/>
</dbReference>
<evidence type="ECO:0000256" key="8">
    <source>
        <dbReference type="PROSITE-ProRule" id="PRU00042"/>
    </source>
</evidence>
<dbReference type="GO" id="GO:0005634">
    <property type="term" value="C:nucleus"/>
    <property type="evidence" value="ECO:0007669"/>
    <property type="project" value="UniProtKB-SubCell"/>
</dbReference>
<dbReference type="SMART" id="SM00355">
    <property type="entry name" value="ZnF_C2H2"/>
    <property type="match status" value="2"/>
</dbReference>
<proteinExistence type="predicted"/>
<dbReference type="InterPro" id="IPR050331">
    <property type="entry name" value="Zinc_finger"/>
</dbReference>
<organism evidence="10 11">
    <name type="scientific">Plutella xylostella</name>
    <name type="common">Diamondback moth</name>
    <name type="synonym">Plutella maculipennis</name>
    <dbReference type="NCBI Taxonomy" id="51655"/>
    <lineage>
        <taxon>Eukaryota</taxon>
        <taxon>Metazoa</taxon>
        <taxon>Ecdysozoa</taxon>
        <taxon>Arthropoda</taxon>
        <taxon>Hexapoda</taxon>
        <taxon>Insecta</taxon>
        <taxon>Pterygota</taxon>
        <taxon>Neoptera</taxon>
        <taxon>Endopterygota</taxon>
        <taxon>Lepidoptera</taxon>
        <taxon>Glossata</taxon>
        <taxon>Ditrysia</taxon>
        <taxon>Yponomeutoidea</taxon>
        <taxon>Plutellidae</taxon>
        <taxon>Plutella</taxon>
    </lineage>
</organism>
<evidence type="ECO:0000256" key="5">
    <source>
        <dbReference type="ARBA" id="ARBA00022833"/>
    </source>
</evidence>
<keyword evidence="4 8" id="KW-0863">Zinc-finger</keyword>
<dbReference type="AlphaFoldDB" id="A0A8S4DYZ7"/>
<evidence type="ECO:0000259" key="9">
    <source>
        <dbReference type="PROSITE" id="PS50157"/>
    </source>
</evidence>
<evidence type="ECO:0000256" key="3">
    <source>
        <dbReference type="ARBA" id="ARBA00022737"/>
    </source>
</evidence>
<keyword evidence="5" id="KW-0862">Zinc</keyword>
<dbReference type="Pfam" id="PF00096">
    <property type="entry name" value="zf-C2H2"/>
    <property type="match status" value="2"/>
</dbReference>
<comment type="subcellular location">
    <subcellularLocation>
        <location evidence="1">Nucleus</location>
    </subcellularLocation>
</comment>
<name>A0A8S4DYZ7_PLUXY</name>
<dbReference type="FunFam" id="3.30.160.60:FF:000688">
    <property type="entry name" value="zinc finger protein 197 isoform X1"/>
    <property type="match status" value="1"/>
</dbReference>
<evidence type="ECO:0000256" key="1">
    <source>
        <dbReference type="ARBA" id="ARBA00004123"/>
    </source>
</evidence>
<accession>A0A8S4DYZ7</accession>